<dbReference type="InterPro" id="IPR002645">
    <property type="entry name" value="STAS_dom"/>
</dbReference>
<keyword evidence="3" id="KW-1185">Reference proteome</keyword>
<dbReference type="PROSITE" id="PS50801">
    <property type="entry name" value="STAS"/>
    <property type="match status" value="1"/>
</dbReference>
<dbReference type="OrthoDB" id="2624594at2"/>
<dbReference type="AlphaFoldDB" id="A0A7V7UWZ4"/>
<dbReference type="EMBL" id="WBOT01000004">
    <property type="protein sequence ID" value="KAB2331806.1"/>
    <property type="molecule type" value="Genomic_DNA"/>
</dbReference>
<evidence type="ECO:0000259" key="1">
    <source>
        <dbReference type="PROSITE" id="PS50801"/>
    </source>
</evidence>
<reference evidence="2 3" key="1">
    <citation type="journal article" date="2014" name="Arch. Microbiol.">
        <title>Bacillus mesophilum sp. nov., strain IITR-54T, a novel 4-chlorobiphenyl dechlorinating bacterium.</title>
        <authorList>
            <person name="Manickam N."/>
            <person name="Singh N.K."/>
            <person name="Bajaj A."/>
            <person name="Kumar R.M."/>
            <person name="Kaur G."/>
            <person name="Kaur N."/>
            <person name="Bala M."/>
            <person name="Kumar A."/>
            <person name="Mayilraj S."/>
        </authorList>
    </citation>
    <scope>NUCLEOTIDE SEQUENCE [LARGE SCALE GENOMIC DNA]</scope>
    <source>
        <strain evidence="2 3">IITR-54</strain>
    </source>
</reference>
<dbReference type="RefSeq" id="WP_066449928.1">
    <property type="nucleotide sequence ID" value="NZ_WBOT01000004.1"/>
</dbReference>
<evidence type="ECO:0000313" key="3">
    <source>
        <dbReference type="Proteomes" id="UP000441354"/>
    </source>
</evidence>
<evidence type="ECO:0000313" key="2">
    <source>
        <dbReference type="EMBL" id="KAB2331806.1"/>
    </source>
</evidence>
<proteinExistence type="predicted"/>
<protein>
    <submittedName>
        <fullName evidence="2">STAS domain-containing protein</fullName>
    </submittedName>
</protein>
<dbReference type="InterPro" id="IPR036513">
    <property type="entry name" value="STAS_dom_sf"/>
</dbReference>
<gene>
    <name evidence="2" type="ORF">F7732_14135</name>
</gene>
<comment type="caution">
    <text evidence="2">The sequence shown here is derived from an EMBL/GenBank/DDBJ whole genome shotgun (WGS) entry which is preliminary data.</text>
</comment>
<dbReference type="SUPFAM" id="SSF52091">
    <property type="entry name" value="SpoIIaa-like"/>
    <property type="match status" value="1"/>
</dbReference>
<sequence length="258" mass="29100">MQAIDVNLPLPFVKIKQDGTILSFSKTAYEEFNLLRGNLYSLVDGESMAKLQRAIHAEGSATGVEIHVKSSRSDLSLYEVFISIDENEHANLLFRSKDNDTSILMERLLSLQTRLNDTDFELLEKKEQLERALRRLDVLSGPFIPLSEKIGYIPIFGDIAEEKLRVISETCLQNISEGDFETILVDLTATGSIEEAGVRRLIDFLKTIEIMSGEKARLIGVKPKAAEALSRNGIQNYVLTASSLKRVLWQYFYEHSLT</sequence>
<dbReference type="Proteomes" id="UP000441354">
    <property type="component" value="Unassembled WGS sequence"/>
</dbReference>
<feature type="domain" description="STAS" evidence="1">
    <location>
        <begin position="153"/>
        <end position="238"/>
    </location>
</feature>
<name>A0A7V7UWZ4_9BACI</name>
<accession>A0A7V7UWZ4</accession>
<organism evidence="2 3">
    <name type="scientific">Bacillus mesophilum</name>
    <dbReference type="NCBI Taxonomy" id="1071718"/>
    <lineage>
        <taxon>Bacteria</taxon>
        <taxon>Bacillati</taxon>
        <taxon>Bacillota</taxon>
        <taxon>Bacilli</taxon>
        <taxon>Bacillales</taxon>
        <taxon>Bacillaceae</taxon>
        <taxon>Bacillus</taxon>
    </lineage>
</organism>
<dbReference type="Gene3D" id="3.30.750.24">
    <property type="entry name" value="STAS domain"/>
    <property type="match status" value="1"/>
</dbReference>
<dbReference type="CDD" id="cd07041">
    <property type="entry name" value="STAS_RsbR_RsbS_like"/>
    <property type="match status" value="1"/>
</dbReference>